<dbReference type="CDD" id="cd00350">
    <property type="entry name" value="rubredoxin_like"/>
    <property type="match status" value="1"/>
</dbReference>
<reference evidence="5 6" key="1">
    <citation type="submission" date="2020-07" db="EMBL/GenBank/DDBJ databases">
        <title>Thermoactinomyces phylogeny.</title>
        <authorList>
            <person name="Dunlap C."/>
        </authorList>
    </citation>
    <scope>NUCLEOTIDE SEQUENCE [LARGE SCALE GENOMIC DNA]</scope>
    <source>
        <strain evidence="5 6">AMNI-1</strain>
    </source>
</reference>
<organism evidence="5 6">
    <name type="scientific">Thermoactinomyces mirandus</name>
    <dbReference type="NCBI Taxonomy" id="2756294"/>
    <lineage>
        <taxon>Bacteria</taxon>
        <taxon>Bacillati</taxon>
        <taxon>Bacillota</taxon>
        <taxon>Bacilli</taxon>
        <taxon>Bacillales</taxon>
        <taxon>Thermoactinomycetaceae</taxon>
        <taxon>Thermoactinomyces</taxon>
    </lineage>
</organism>
<name>A0A7W1XRQ9_9BACL</name>
<accession>A0A7W1XRQ9</accession>
<dbReference type="GO" id="GO:0008270">
    <property type="term" value="F:zinc ion binding"/>
    <property type="evidence" value="ECO:0007669"/>
    <property type="project" value="UniProtKB-UniRule"/>
</dbReference>
<dbReference type="InterPro" id="IPR000688">
    <property type="entry name" value="HypA/HybF"/>
</dbReference>
<keyword evidence="2 4" id="KW-0479">Metal-binding</keyword>
<dbReference type="PIRSF" id="PIRSF004761">
    <property type="entry name" value="Hydrgn_mat_HypA"/>
    <property type="match status" value="1"/>
</dbReference>
<protein>
    <recommendedName>
        <fullName evidence="4">Hydrogenase maturation factor HypA</fullName>
    </recommendedName>
</protein>
<dbReference type="GO" id="GO:0051604">
    <property type="term" value="P:protein maturation"/>
    <property type="evidence" value="ECO:0007669"/>
    <property type="project" value="InterPro"/>
</dbReference>
<comment type="function">
    <text evidence="4">Involved in the maturation of [NiFe] hydrogenases. Required for nickel insertion into the metal center of the hydrogenase.</text>
</comment>
<dbReference type="Pfam" id="PF01155">
    <property type="entry name" value="HypA"/>
    <property type="match status" value="1"/>
</dbReference>
<evidence type="ECO:0000256" key="2">
    <source>
        <dbReference type="ARBA" id="ARBA00022723"/>
    </source>
</evidence>
<keyword evidence="1 4" id="KW-0533">Nickel</keyword>
<dbReference type="SUPFAM" id="SSF57802">
    <property type="entry name" value="Rubredoxin-like"/>
    <property type="match status" value="1"/>
</dbReference>
<evidence type="ECO:0000256" key="4">
    <source>
        <dbReference type="HAMAP-Rule" id="MF_00213"/>
    </source>
</evidence>
<evidence type="ECO:0000313" key="5">
    <source>
        <dbReference type="EMBL" id="MBA4601825.1"/>
    </source>
</evidence>
<dbReference type="PANTHER" id="PTHR34535">
    <property type="entry name" value="HYDROGENASE MATURATION FACTOR HYPA"/>
    <property type="match status" value="1"/>
</dbReference>
<feature type="binding site" evidence="4">
    <location>
        <position position="92"/>
    </location>
    <ligand>
        <name>Zn(2+)</name>
        <dbReference type="ChEBI" id="CHEBI:29105"/>
    </ligand>
</feature>
<comment type="similarity">
    <text evidence="4">Belongs to the HypA/HybF family.</text>
</comment>
<feature type="binding site" evidence="4">
    <location>
        <position position="76"/>
    </location>
    <ligand>
        <name>Zn(2+)</name>
        <dbReference type="ChEBI" id="CHEBI:29105"/>
    </ligand>
</feature>
<comment type="caution">
    <text evidence="5">The sequence shown here is derived from an EMBL/GenBank/DDBJ whole genome shotgun (WGS) entry which is preliminary data.</text>
</comment>
<feature type="binding site" evidence="4">
    <location>
        <position position="79"/>
    </location>
    <ligand>
        <name>Zn(2+)</name>
        <dbReference type="ChEBI" id="CHEBI:29105"/>
    </ligand>
</feature>
<dbReference type="HAMAP" id="MF_00213">
    <property type="entry name" value="HypA_HybF"/>
    <property type="match status" value="1"/>
</dbReference>
<evidence type="ECO:0000313" key="6">
    <source>
        <dbReference type="Proteomes" id="UP000538292"/>
    </source>
</evidence>
<dbReference type="EMBL" id="JACEOL010000018">
    <property type="protein sequence ID" value="MBA4601825.1"/>
    <property type="molecule type" value="Genomic_DNA"/>
</dbReference>
<dbReference type="GO" id="GO:0016151">
    <property type="term" value="F:nickel cation binding"/>
    <property type="evidence" value="ECO:0007669"/>
    <property type="project" value="UniProtKB-UniRule"/>
</dbReference>
<evidence type="ECO:0000256" key="1">
    <source>
        <dbReference type="ARBA" id="ARBA00022596"/>
    </source>
</evidence>
<keyword evidence="3 4" id="KW-0862">Zinc</keyword>
<sequence>MHEMALMGDILQLVERDAKARNIKQINKIELVVGELSNALPDALEMAFETFRARELAMLTRQSQLVIRKEEARAKCTVCGYEYHPEVRLSICPECGLPSGKLTAGETFKVKLYEGN</sequence>
<dbReference type="Proteomes" id="UP000538292">
    <property type="component" value="Unassembled WGS sequence"/>
</dbReference>
<evidence type="ECO:0000256" key="3">
    <source>
        <dbReference type="ARBA" id="ARBA00022833"/>
    </source>
</evidence>
<dbReference type="PANTHER" id="PTHR34535:SF3">
    <property type="entry name" value="HYDROGENASE MATURATION FACTOR HYPA"/>
    <property type="match status" value="1"/>
</dbReference>
<gene>
    <name evidence="4" type="primary">hypA</name>
    <name evidence="5" type="ORF">H2C83_05710</name>
</gene>
<keyword evidence="6" id="KW-1185">Reference proteome</keyword>
<feature type="binding site" evidence="4">
    <location>
        <position position="95"/>
    </location>
    <ligand>
        <name>Zn(2+)</name>
        <dbReference type="ChEBI" id="CHEBI:29105"/>
    </ligand>
</feature>
<proteinExistence type="inferred from homology"/>
<dbReference type="Gene3D" id="3.30.2320.80">
    <property type="match status" value="1"/>
</dbReference>
<dbReference type="AlphaFoldDB" id="A0A7W1XRQ9"/>
<feature type="binding site" evidence="4">
    <location>
        <position position="2"/>
    </location>
    <ligand>
        <name>Ni(2+)</name>
        <dbReference type="ChEBI" id="CHEBI:49786"/>
    </ligand>
</feature>